<evidence type="ECO:0000313" key="3">
    <source>
        <dbReference type="EMBL" id="KNY25375.1"/>
    </source>
</evidence>
<dbReference type="InterPro" id="IPR025668">
    <property type="entry name" value="Tnp_DDE_dom"/>
</dbReference>
<dbReference type="PANTHER" id="PTHR33408:SF2">
    <property type="entry name" value="TRANSPOSASE DDE DOMAIN-CONTAINING PROTEIN"/>
    <property type="match status" value="1"/>
</dbReference>
<dbReference type="InterPro" id="IPR047629">
    <property type="entry name" value="IS1182_transpos"/>
</dbReference>
<dbReference type="InterPro" id="IPR008490">
    <property type="entry name" value="Transposase_InsH_N"/>
</dbReference>
<evidence type="ECO:0000313" key="7">
    <source>
        <dbReference type="Proteomes" id="UP000036923"/>
    </source>
</evidence>
<dbReference type="PANTHER" id="PTHR33408">
    <property type="entry name" value="TRANSPOSASE"/>
    <property type="match status" value="1"/>
</dbReference>
<feature type="domain" description="Transposase DDE" evidence="2">
    <location>
        <begin position="390"/>
        <end position="522"/>
    </location>
</feature>
<dbReference type="eggNOG" id="COG3666">
    <property type="taxonomic scope" value="Bacteria"/>
</dbReference>
<dbReference type="EMBL" id="LGTC01000001">
    <property type="protein sequence ID" value="KNY27218.1"/>
    <property type="molecule type" value="Genomic_DNA"/>
</dbReference>
<evidence type="ECO:0000313" key="6">
    <source>
        <dbReference type="EMBL" id="KNY28846.1"/>
    </source>
</evidence>
<evidence type="ECO:0000313" key="5">
    <source>
        <dbReference type="EMBL" id="KNY27218.1"/>
    </source>
</evidence>
<organism evidence="3 7">
    <name type="scientific">Pseudobacteroides cellulosolvens ATCC 35603 = DSM 2933</name>
    <dbReference type="NCBI Taxonomy" id="398512"/>
    <lineage>
        <taxon>Bacteria</taxon>
        <taxon>Bacillati</taxon>
        <taxon>Bacillota</taxon>
        <taxon>Clostridia</taxon>
        <taxon>Eubacteriales</taxon>
        <taxon>Oscillospiraceae</taxon>
        <taxon>Pseudobacteroides</taxon>
    </lineage>
</organism>
<proteinExistence type="predicted"/>
<evidence type="ECO:0000259" key="2">
    <source>
        <dbReference type="Pfam" id="PF13751"/>
    </source>
</evidence>
<dbReference type="Pfam" id="PF13751">
    <property type="entry name" value="DDE_Tnp_1_6"/>
    <property type="match status" value="1"/>
</dbReference>
<accession>A0A0L6JI34</accession>
<evidence type="ECO:0008006" key="8">
    <source>
        <dbReference type="Google" id="ProtNLM"/>
    </source>
</evidence>
<reference evidence="7" key="2">
    <citation type="submission" date="2015-07" db="EMBL/GenBank/DDBJ databases">
        <title>Near-Complete Genome Sequence of the Cellulolytic Bacterium Bacteroides (Pseudobacteroides) cellulosolvens ATCC 35603.</title>
        <authorList>
            <person name="Dassa B."/>
            <person name="Utturkar S.M."/>
            <person name="Klingeman D.M."/>
            <person name="Hurt R.A."/>
            <person name="Keller M."/>
            <person name="Xu J."/>
            <person name="Reddy Y.H.K."/>
            <person name="Borovok I."/>
            <person name="Grinberg I.R."/>
            <person name="Lamed R."/>
            <person name="Zhivin O."/>
            <person name="Bayer E.A."/>
            <person name="Brown S.D."/>
        </authorList>
    </citation>
    <scope>NUCLEOTIDE SEQUENCE [LARGE SCALE GENOMIC DNA]</scope>
    <source>
        <strain evidence="7">DSM 2933</strain>
    </source>
</reference>
<dbReference type="Proteomes" id="UP000036923">
    <property type="component" value="Unassembled WGS sequence"/>
</dbReference>
<comment type="caution">
    <text evidence="3">The sequence shown here is derived from an EMBL/GenBank/DDBJ whole genome shotgun (WGS) entry which is preliminary data.</text>
</comment>
<dbReference type="Pfam" id="PF05598">
    <property type="entry name" value="DUF772"/>
    <property type="match status" value="1"/>
</dbReference>
<protein>
    <recommendedName>
        <fullName evidence="8">Transposase</fullName>
    </recommendedName>
</protein>
<evidence type="ECO:0000259" key="1">
    <source>
        <dbReference type="Pfam" id="PF05598"/>
    </source>
</evidence>
<dbReference type="EMBL" id="LGTC01000001">
    <property type="protein sequence ID" value="KNY25992.1"/>
    <property type="molecule type" value="Genomic_DNA"/>
</dbReference>
<dbReference type="NCBIfam" id="NF033551">
    <property type="entry name" value="transpos_IS1182"/>
    <property type="match status" value="1"/>
</dbReference>
<gene>
    <name evidence="3" type="ORF">Bccel_0635</name>
    <name evidence="4" type="ORF">Bccel_1252</name>
    <name evidence="5" type="ORF">Bccel_2486</name>
    <name evidence="6" type="ORF">Bccel_4120</name>
</gene>
<dbReference type="AlphaFoldDB" id="A0A0L6JI34"/>
<keyword evidence="7" id="KW-1185">Reference proteome</keyword>
<dbReference type="EMBL" id="LGTC01000001">
    <property type="protein sequence ID" value="KNY28846.1"/>
    <property type="molecule type" value="Genomic_DNA"/>
</dbReference>
<sequence>MLVKNLTHKDYTTHGGFYQLKLPLNVECMIPNDDSVRLLGQIVEEMNLSELYKTYSRLRKKQATPTQMLKIMLYAYMNSNYSTRKIERACKRDINYMYLLEGSPAPDYTTIARFRSIHFAPVSENLLAQFTQMLAENKEISMKNLFIDGTKLEAASNKYTFVWKGSVTKNQKKLMDKLPTFLKQTEENFGFKILYGEEIKMHHLKKLRRKLCKIKNDEDIQFVSGIGKRKSPLQKIFEQLDEYISRLKKYNKHLHLMGDRNSYSKTDPDATFMRMKEDAMKNGQLKPGYNIQFGVDAEYIVWISAGPQPTDTTTLIPFLDSIKSRLKYTYRNIVADSGYESEENYVYLDENGQLAFIKPSNYEISKTRKYKTDISRKENMSYDKENDFYICSSGKKLVATGIKFSKSKTGYRSEKTCYTCEDCTQCPIKSKCIKGNSKKPLEERTKHLEVSKLFQQKREAAITRILSDEGKELRMNRSIQSEGAFGEIKQDMGFRRFLCKGKKNILAECILLGLAHNVNKLHNKIQSERCSTYLHPLKTA</sequence>
<name>A0A0L6JI34_9FIRM</name>
<reference evidence="3" key="1">
    <citation type="submission" date="2015-07" db="EMBL/GenBank/DDBJ databases">
        <title>MeaNS - Measles Nucleotide Surveillance Program.</title>
        <authorList>
            <person name="Tran T."/>
            <person name="Druce J."/>
        </authorList>
    </citation>
    <scope>NUCLEOTIDE SEQUENCE</scope>
    <source>
        <strain evidence="3">DSM 2933</strain>
    </source>
</reference>
<feature type="domain" description="Transposase InsH N-terminal" evidence="1">
    <location>
        <begin position="26"/>
        <end position="116"/>
    </location>
</feature>
<dbReference type="RefSeq" id="WP_050753035.1">
    <property type="nucleotide sequence ID" value="NZ_LGTC01000001.1"/>
</dbReference>
<dbReference type="PATRIC" id="fig|398512.5.peg.1299"/>
<evidence type="ECO:0000313" key="4">
    <source>
        <dbReference type="EMBL" id="KNY25992.1"/>
    </source>
</evidence>
<dbReference type="EMBL" id="LGTC01000001">
    <property type="protein sequence ID" value="KNY25375.1"/>
    <property type="molecule type" value="Genomic_DNA"/>
</dbReference>